<accession>A0A1X7BU23</accession>
<dbReference type="GO" id="GO:0003677">
    <property type="term" value="F:DNA binding"/>
    <property type="evidence" value="ECO:0007669"/>
    <property type="project" value="InterPro"/>
</dbReference>
<name>A0A1X7BU23_9RHOB</name>
<protein>
    <recommendedName>
        <fullName evidence="1">HTH cro/C1-type domain-containing protein</fullName>
    </recommendedName>
</protein>
<feature type="domain" description="HTH cro/C1-type" evidence="1">
    <location>
        <begin position="32"/>
        <end position="62"/>
    </location>
</feature>
<organism evidence="2 3">
    <name type="scientific">Roseovarius aestuarii</name>
    <dbReference type="NCBI Taxonomy" id="475083"/>
    <lineage>
        <taxon>Bacteria</taxon>
        <taxon>Pseudomonadati</taxon>
        <taxon>Pseudomonadota</taxon>
        <taxon>Alphaproteobacteria</taxon>
        <taxon>Rhodobacterales</taxon>
        <taxon>Roseobacteraceae</taxon>
        <taxon>Roseovarius</taxon>
    </lineage>
</organism>
<dbReference type="InterPro" id="IPR001387">
    <property type="entry name" value="Cro/C1-type_HTH"/>
</dbReference>
<dbReference type="CDD" id="cd00093">
    <property type="entry name" value="HTH_XRE"/>
    <property type="match status" value="1"/>
</dbReference>
<evidence type="ECO:0000259" key="1">
    <source>
        <dbReference type="PROSITE" id="PS50943"/>
    </source>
</evidence>
<dbReference type="PROSITE" id="PS50943">
    <property type="entry name" value="HTH_CROC1"/>
    <property type="match status" value="1"/>
</dbReference>
<dbReference type="Proteomes" id="UP000193224">
    <property type="component" value="Unassembled WGS sequence"/>
</dbReference>
<proteinExistence type="predicted"/>
<evidence type="ECO:0000313" key="3">
    <source>
        <dbReference type="Proteomes" id="UP000193224"/>
    </source>
</evidence>
<evidence type="ECO:0000313" key="2">
    <source>
        <dbReference type="EMBL" id="SMC13181.1"/>
    </source>
</evidence>
<dbReference type="RefSeq" id="WP_085801134.1">
    <property type="nucleotide sequence ID" value="NZ_FWXB01000012.1"/>
</dbReference>
<dbReference type="AlphaFoldDB" id="A0A1X7BU23"/>
<dbReference type="OrthoDB" id="7737433at2"/>
<dbReference type="Gene3D" id="1.10.260.40">
    <property type="entry name" value="lambda repressor-like DNA-binding domains"/>
    <property type="match status" value="1"/>
</dbReference>
<sequence>MTDLHERLKTLIKNSDYDYKSLSLEIGQGERYISNLLSTKSDPGFTSVIKICASLGVTPNQIAGLNDQLKLVNDDIDNRIVSAHAERILTSVTREAHRKLSARGTGPLIDDVLTWWHQQHGVLSNFDRLSEHVDLYHAPDADARLPQPYMVGEQSLARVSFGVKSAEHLGYLFTTFDHGLTEKVKLAHVEATKGEPQLSIQEIEVNLPNHSFPLRFNYKRLLLPVRDMQGNQYILNYSQALE</sequence>
<dbReference type="SUPFAM" id="SSF47413">
    <property type="entry name" value="lambda repressor-like DNA-binding domains"/>
    <property type="match status" value="1"/>
</dbReference>
<dbReference type="EMBL" id="FWXB01000012">
    <property type="protein sequence ID" value="SMC13181.1"/>
    <property type="molecule type" value="Genomic_DNA"/>
</dbReference>
<gene>
    <name evidence="2" type="ORF">ROA7745_03020</name>
</gene>
<reference evidence="2 3" key="1">
    <citation type="submission" date="2017-03" db="EMBL/GenBank/DDBJ databases">
        <authorList>
            <person name="Afonso C.L."/>
            <person name="Miller P.J."/>
            <person name="Scott M.A."/>
            <person name="Spackman E."/>
            <person name="Goraichik I."/>
            <person name="Dimitrov K.M."/>
            <person name="Suarez D.L."/>
            <person name="Swayne D.E."/>
        </authorList>
    </citation>
    <scope>NUCLEOTIDE SEQUENCE [LARGE SCALE GENOMIC DNA]</scope>
    <source>
        <strain evidence="2 3">CECT 7745</strain>
    </source>
</reference>
<dbReference type="InterPro" id="IPR010982">
    <property type="entry name" value="Lambda_DNA-bd_dom_sf"/>
</dbReference>
<keyword evidence="3" id="KW-1185">Reference proteome</keyword>